<dbReference type="CDD" id="cd06170">
    <property type="entry name" value="LuxR_C_like"/>
    <property type="match status" value="1"/>
</dbReference>
<gene>
    <name evidence="5" type="ORF">IC614_04545</name>
</gene>
<evidence type="ECO:0000313" key="6">
    <source>
        <dbReference type="Proteomes" id="UP000594873"/>
    </source>
</evidence>
<dbReference type="EMBL" id="CP065592">
    <property type="protein sequence ID" value="QPQ55859.1"/>
    <property type="molecule type" value="Genomic_DNA"/>
</dbReference>
<keyword evidence="1" id="KW-0805">Transcription regulation</keyword>
<dbReference type="InterPro" id="IPR016032">
    <property type="entry name" value="Sig_transdc_resp-reg_C-effctor"/>
</dbReference>
<dbReference type="KEGG" id="sflv:IC614_04545"/>
<feature type="domain" description="HTH luxR-type" evidence="4">
    <location>
        <begin position="5"/>
        <end position="70"/>
    </location>
</feature>
<dbReference type="Proteomes" id="UP000594873">
    <property type="component" value="Chromosome"/>
</dbReference>
<protein>
    <submittedName>
        <fullName evidence="5">Helix-turn-helix transcriptional regulator</fullName>
    </submittedName>
</protein>
<dbReference type="Pfam" id="PF00196">
    <property type="entry name" value="GerE"/>
    <property type="match status" value="1"/>
</dbReference>
<dbReference type="GO" id="GO:0006355">
    <property type="term" value="P:regulation of DNA-templated transcription"/>
    <property type="evidence" value="ECO:0007669"/>
    <property type="project" value="InterPro"/>
</dbReference>
<evidence type="ECO:0000256" key="3">
    <source>
        <dbReference type="ARBA" id="ARBA00023163"/>
    </source>
</evidence>
<evidence type="ECO:0000259" key="4">
    <source>
        <dbReference type="PROSITE" id="PS50043"/>
    </source>
</evidence>
<dbReference type="InterPro" id="IPR000792">
    <property type="entry name" value="Tscrpt_reg_LuxR_C"/>
</dbReference>
<dbReference type="Gene3D" id="1.10.10.10">
    <property type="entry name" value="Winged helix-like DNA-binding domain superfamily/Winged helix DNA-binding domain"/>
    <property type="match status" value="1"/>
</dbReference>
<dbReference type="InterPro" id="IPR036388">
    <property type="entry name" value="WH-like_DNA-bd_sf"/>
</dbReference>
<sequence>MSWNEQGSEPDLTRRENEVLELVANGLSAKEVAHQIGIAPRTVERHIENVRMKMRARNRAHMIAQAVATGILNLGAQPPEPPVCQGCLFHPPAVVEPSGVKS</sequence>
<dbReference type="PANTHER" id="PTHR44688">
    <property type="entry name" value="DNA-BINDING TRANSCRIPTIONAL ACTIVATOR DEVR_DOSR"/>
    <property type="match status" value="1"/>
</dbReference>
<reference evidence="5 6" key="1">
    <citation type="submission" date="2020-11" db="EMBL/GenBank/DDBJ databases">
        <title>Genome seq and assembly of Sphingosinicella sp.</title>
        <authorList>
            <person name="Chhetri G."/>
        </authorList>
    </citation>
    <scope>NUCLEOTIDE SEQUENCE [LARGE SCALE GENOMIC DNA]</scope>
    <source>
        <strain evidence="5 6">UDD2</strain>
    </source>
</reference>
<dbReference type="PANTHER" id="PTHR44688:SF16">
    <property type="entry name" value="DNA-BINDING TRANSCRIPTIONAL ACTIVATOR DEVR_DOSR"/>
    <property type="match status" value="1"/>
</dbReference>
<dbReference type="GO" id="GO:0003677">
    <property type="term" value="F:DNA binding"/>
    <property type="evidence" value="ECO:0007669"/>
    <property type="project" value="UniProtKB-KW"/>
</dbReference>
<keyword evidence="3" id="KW-0804">Transcription</keyword>
<evidence type="ECO:0000313" key="5">
    <source>
        <dbReference type="EMBL" id="QPQ55859.1"/>
    </source>
</evidence>
<organism evidence="5 6">
    <name type="scientific">Allosphingosinicella flava</name>
    <dbReference type="NCBI Taxonomy" id="2771430"/>
    <lineage>
        <taxon>Bacteria</taxon>
        <taxon>Pseudomonadati</taxon>
        <taxon>Pseudomonadota</taxon>
        <taxon>Alphaproteobacteria</taxon>
        <taxon>Sphingomonadales</taxon>
        <taxon>Sphingomonadaceae</taxon>
        <taxon>Allosphingosinicella</taxon>
    </lineage>
</organism>
<dbReference type="PROSITE" id="PS00622">
    <property type="entry name" value="HTH_LUXR_1"/>
    <property type="match status" value="1"/>
</dbReference>
<dbReference type="PROSITE" id="PS50043">
    <property type="entry name" value="HTH_LUXR_2"/>
    <property type="match status" value="1"/>
</dbReference>
<accession>A0A7T2GL45</accession>
<evidence type="ECO:0000256" key="1">
    <source>
        <dbReference type="ARBA" id="ARBA00023015"/>
    </source>
</evidence>
<keyword evidence="2" id="KW-0238">DNA-binding</keyword>
<dbReference type="PRINTS" id="PR00038">
    <property type="entry name" value="HTHLUXR"/>
</dbReference>
<name>A0A7T2GL45_9SPHN</name>
<dbReference type="AlphaFoldDB" id="A0A7T2GL45"/>
<dbReference type="SUPFAM" id="SSF46894">
    <property type="entry name" value="C-terminal effector domain of the bipartite response regulators"/>
    <property type="match status" value="1"/>
</dbReference>
<dbReference type="SMART" id="SM00421">
    <property type="entry name" value="HTH_LUXR"/>
    <property type="match status" value="1"/>
</dbReference>
<keyword evidence="6" id="KW-1185">Reference proteome</keyword>
<proteinExistence type="predicted"/>
<evidence type="ECO:0000256" key="2">
    <source>
        <dbReference type="ARBA" id="ARBA00023125"/>
    </source>
</evidence>